<evidence type="ECO:0000313" key="16">
    <source>
        <dbReference type="EMBL" id="MCB5362147.1"/>
    </source>
</evidence>
<evidence type="ECO:0000256" key="7">
    <source>
        <dbReference type="ARBA" id="ARBA00022679"/>
    </source>
</evidence>
<proteinExistence type="inferred from homology"/>
<evidence type="ECO:0000256" key="1">
    <source>
        <dbReference type="ARBA" id="ARBA00004515"/>
    </source>
</evidence>
<keyword evidence="9 15" id="KW-0418">Kinase</keyword>
<evidence type="ECO:0000256" key="6">
    <source>
        <dbReference type="ARBA" id="ARBA00022519"/>
    </source>
</evidence>
<keyword evidence="10 15" id="KW-0067">ATP-binding</keyword>
<dbReference type="InterPro" id="IPR022826">
    <property type="entry name" value="KDO_kinase"/>
</dbReference>
<organism evidence="16 17">
    <name type="scientific">Mesopusillimonas faecipullorum</name>
    <dbReference type="NCBI Taxonomy" id="2755040"/>
    <lineage>
        <taxon>Bacteria</taxon>
        <taxon>Pseudomonadati</taxon>
        <taxon>Pseudomonadota</taxon>
        <taxon>Betaproteobacteria</taxon>
        <taxon>Burkholderiales</taxon>
        <taxon>Alcaligenaceae</taxon>
        <taxon>Mesopusillimonas</taxon>
    </lineage>
</organism>
<comment type="caution">
    <text evidence="16">The sequence shown here is derived from an EMBL/GenBank/DDBJ whole genome shotgun (WGS) entry which is preliminary data.</text>
</comment>
<comment type="pathway">
    <text evidence="2 15">Bacterial outer membrane biogenesis; LPS core biosynthesis.</text>
</comment>
<comment type="catalytic activity">
    <reaction evidence="14 15">
        <text>an alpha-Kdo-(2-&gt;6)-lipid IVA + ATP = a 4-O-phospho-alpha-Kdo-(2-&gt;6)-lipid IVA + ADP + H(+)</text>
        <dbReference type="Rhea" id="RHEA:74271"/>
        <dbReference type="ChEBI" id="CHEBI:15378"/>
        <dbReference type="ChEBI" id="CHEBI:30616"/>
        <dbReference type="ChEBI" id="CHEBI:176428"/>
        <dbReference type="ChEBI" id="CHEBI:193140"/>
        <dbReference type="ChEBI" id="CHEBI:456216"/>
        <dbReference type="EC" id="2.7.1.166"/>
    </reaction>
</comment>
<keyword evidence="12 15" id="KW-0472">Membrane</keyword>
<keyword evidence="7 15" id="KW-0808">Transferase</keyword>
<dbReference type="InterPro" id="IPR011009">
    <property type="entry name" value="Kinase-like_dom_sf"/>
</dbReference>
<dbReference type="Pfam" id="PF06293">
    <property type="entry name" value="Kdo"/>
    <property type="match status" value="1"/>
</dbReference>
<evidence type="ECO:0000256" key="14">
    <source>
        <dbReference type="ARBA" id="ARBA00034417"/>
    </source>
</evidence>
<evidence type="ECO:0000313" key="17">
    <source>
        <dbReference type="Proteomes" id="UP000776983"/>
    </source>
</evidence>
<reference evidence="16 17" key="1">
    <citation type="submission" date="2020-07" db="EMBL/GenBank/DDBJ databases">
        <title>Pusillimonas sp. nov., isolated from poultry manure in Taiwan.</title>
        <authorList>
            <person name="Lin S.-Y."/>
            <person name="Tang Y.-S."/>
            <person name="Young C.-C."/>
        </authorList>
    </citation>
    <scope>NUCLEOTIDE SEQUENCE [LARGE SCALE GENOMIC DNA]</scope>
    <source>
        <strain evidence="16 17">CC-YST705</strain>
    </source>
</reference>
<dbReference type="SUPFAM" id="SSF56112">
    <property type="entry name" value="Protein kinase-like (PK-like)"/>
    <property type="match status" value="1"/>
</dbReference>
<evidence type="ECO:0000256" key="13">
    <source>
        <dbReference type="ARBA" id="ARBA00029511"/>
    </source>
</evidence>
<comment type="subcellular location">
    <subcellularLocation>
        <location evidence="1 15">Cell inner membrane</location>
        <topology evidence="1 15">Peripheral membrane protein</topology>
        <orientation evidence="1 15">Cytoplasmic side</orientation>
    </subcellularLocation>
</comment>
<dbReference type="HAMAP" id="MF_00521">
    <property type="entry name" value="KDO_kinase"/>
    <property type="match status" value="1"/>
</dbReference>
<dbReference type="RefSeq" id="WP_226952373.1">
    <property type="nucleotide sequence ID" value="NZ_JACDXW010000001.1"/>
</dbReference>
<evidence type="ECO:0000256" key="8">
    <source>
        <dbReference type="ARBA" id="ARBA00022741"/>
    </source>
</evidence>
<evidence type="ECO:0000256" key="10">
    <source>
        <dbReference type="ARBA" id="ARBA00022840"/>
    </source>
</evidence>
<evidence type="ECO:0000256" key="2">
    <source>
        <dbReference type="ARBA" id="ARBA00004713"/>
    </source>
</evidence>
<dbReference type="Gene3D" id="1.10.510.10">
    <property type="entry name" value="Transferase(Phosphotransferase) domain 1"/>
    <property type="match status" value="1"/>
</dbReference>
<keyword evidence="6 15" id="KW-0997">Cell inner membrane</keyword>
<dbReference type="EMBL" id="JACDXW010000001">
    <property type="protein sequence ID" value="MCB5362147.1"/>
    <property type="molecule type" value="Genomic_DNA"/>
</dbReference>
<dbReference type="GO" id="GO:0016301">
    <property type="term" value="F:kinase activity"/>
    <property type="evidence" value="ECO:0007669"/>
    <property type="project" value="UniProtKB-KW"/>
</dbReference>
<feature type="active site" evidence="15">
    <location>
        <position position="166"/>
    </location>
</feature>
<keyword evidence="17" id="KW-1185">Reference proteome</keyword>
<comment type="similarity">
    <text evidence="3 15">Belongs to the protein kinase superfamily. KdkA/RfaP family.</text>
</comment>
<evidence type="ECO:0000256" key="4">
    <source>
        <dbReference type="ARBA" id="ARBA00011988"/>
    </source>
</evidence>
<evidence type="ECO:0000256" key="9">
    <source>
        <dbReference type="ARBA" id="ARBA00022777"/>
    </source>
</evidence>
<dbReference type="Proteomes" id="UP000776983">
    <property type="component" value="Unassembled WGS sequence"/>
</dbReference>
<comment type="function">
    <text evidence="15">Catalyzes the ATP-dependent phosphorylation of the 3-deoxy-D-manno-octulosonic acid (Kdo) residue in Kdo-lipid IV(A) at the 4-OH position.</text>
</comment>
<name>A0ABS8C8F0_9BURK</name>
<evidence type="ECO:0000256" key="11">
    <source>
        <dbReference type="ARBA" id="ARBA00022985"/>
    </source>
</evidence>
<evidence type="ECO:0000256" key="5">
    <source>
        <dbReference type="ARBA" id="ARBA00022475"/>
    </source>
</evidence>
<accession>A0ABS8C8F0</accession>
<keyword evidence="8 15" id="KW-0547">Nucleotide-binding</keyword>
<keyword evidence="11 15" id="KW-0448">Lipopolysaccharide biosynthesis</keyword>
<dbReference type="EC" id="2.7.1.166" evidence="4 15"/>
<protein>
    <recommendedName>
        <fullName evidence="13 15">3-deoxy-D-manno-octulosonic acid kinase</fullName>
        <shortName evidence="15">Kdo kinase</shortName>
        <ecNumber evidence="4 15">2.7.1.166</ecNumber>
    </recommendedName>
</protein>
<dbReference type="NCBIfam" id="NF002475">
    <property type="entry name" value="PRK01723.1"/>
    <property type="match status" value="1"/>
</dbReference>
<gene>
    <name evidence="15" type="primary">kdkA</name>
    <name evidence="16" type="ORF">H0484_00015</name>
</gene>
<evidence type="ECO:0000256" key="3">
    <source>
        <dbReference type="ARBA" id="ARBA00010327"/>
    </source>
</evidence>
<evidence type="ECO:0000256" key="12">
    <source>
        <dbReference type="ARBA" id="ARBA00023136"/>
    </source>
</evidence>
<keyword evidence="5 15" id="KW-1003">Cell membrane</keyword>
<sequence length="231" mass="25966">MTKDAAAWRDIAVPGNLVIRVQEDWAEQAQPAWFDPATPALQAEAVGVGGRQAAWFVAGPFGEGVLRHYRRGGLVAKVLKEHYFWLGAGRTRSFQEFAIMDWMHARALPVPGVIAAACWRQGLVYRAAIIVQRLLDVTPVAKKLAHADAVAQAVRAMHDAGVWHADLNAFNILLDKSGKAWLIDFDRAKHQFMTRELRQNNLLRLRRSLIKVAGEAGHEYWQQVNQIYHNC</sequence>
<evidence type="ECO:0000256" key="15">
    <source>
        <dbReference type="HAMAP-Rule" id="MF_00521"/>
    </source>
</evidence>